<dbReference type="Proteomes" id="UP001165289">
    <property type="component" value="Unassembled WGS sequence"/>
</dbReference>
<protein>
    <submittedName>
        <fullName evidence="1">Uncharacterized protein</fullName>
    </submittedName>
</protein>
<sequence length="166" mass="19744">MGKTNSAGFLHLVGKFPKLSEAKFKEGVFVGPQIRQVFRVPDFEKKLSELEMSAWKSFKWVCENFLGNKKSSNYREGVETLLNAYEKMGCRMSLKLHFLHSHLDFFPENLGTVSDEQGERFHQDIQEMETRYQGFWNEGMMSDYCWRLFRDNPNKIYRRKSYSQHF</sequence>
<dbReference type="EMBL" id="JAKMXF010000342">
    <property type="protein sequence ID" value="KAI6647533.1"/>
    <property type="molecule type" value="Genomic_DNA"/>
</dbReference>
<name>A0AAV7JFT6_9METZ</name>
<dbReference type="PANTHER" id="PTHR46114:SF1">
    <property type="entry name" value="ZAD DOMAIN-CONTAINING PROTEIN"/>
    <property type="match status" value="1"/>
</dbReference>
<reference evidence="1 3" key="2">
    <citation type="journal article" date="2023" name="BMC Biol.">
        <title>The compact genome of the sponge Oopsacas minuta (Hexactinellida) is lacking key metazoan core genes.</title>
        <authorList>
            <person name="Santini S."/>
            <person name="Schenkelaars Q."/>
            <person name="Jourda C."/>
            <person name="Duchesne M."/>
            <person name="Belahbib H."/>
            <person name="Rocher C."/>
            <person name="Selva M."/>
            <person name="Riesgo A."/>
            <person name="Vervoort M."/>
            <person name="Leys S.P."/>
            <person name="Kodjabachian L."/>
            <person name="Le Bivic A."/>
            <person name="Borchiellini C."/>
            <person name="Claverie J.M."/>
            <person name="Renard E."/>
        </authorList>
    </citation>
    <scope>NUCLEOTIDE SEQUENCE [LARGE SCALE GENOMIC DNA]</scope>
    <source>
        <strain evidence="1">SPO-2</strain>
    </source>
</reference>
<evidence type="ECO:0000313" key="1">
    <source>
        <dbReference type="EMBL" id="KAI6647526.1"/>
    </source>
</evidence>
<organism evidence="1 3">
    <name type="scientific">Oopsacas minuta</name>
    <dbReference type="NCBI Taxonomy" id="111878"/>
    <lineage>
        <taxon>Eukaryota</taxon>
        <taxon>Metazoa</taxon>
        <taxon>Porifera</taxon>
        <taxon>Hexactinellida</taxon>
        <taxon>Hexasterophora</taxon>
        <taxon>Lyssacinosida</taxon>
        <taxon>Leucopsacidae</taxon>
        <taxon>Oopsacas</taxon>
    </lineage>
</organism>
<dbReference type="AlphaFoldDB" id="A0AAV7JFT6"/>
<evidence type="ECO:0000313" key="3">
    <source>
        <dbReference type="Proteomes" id="UP001165289"/>
    </source>
</evidence>
<accession>A0AAV7JFT6</accession>
<comment type="caution">
    <text evidence="1">The sequence shown here is derived from an EMBL/GenBank/DDBJ whole genome shotgun (WGS) entry which is preliminary data.</text>
</comment>
<keyword evidence="3" id="KW-1185">Reference proteome</keyword>
<gene>
    <name evidence="1" type="ORF">LOD99_8792</name>
    <name evidence="2" type="ORF">LOD99_8799</name>
</gene>
<proteinExistence type="predicted"/>
<dbReference type="EMBL" id="JAKMXF010000342">
    <property type="protein sequence ID" value="KAI6647526.1"/>
    <property type="molecule type" value="Genomic_DNA"/>
</dbReference>
<dbReference type="PANTHER" id="PTHR46114">
    <property type="entry name" value="APPLE DOMAIN-CONTAINING PROTEIN"/>
    <property type="match status" value="1"/>
</dbReference>
<reference evidence="1" key="1">
    <citation type="submission" date="2022-02" db="EMBL/GenBank/DDBJ databases">
        <authorList>
            <person name="Santini S."/>
            <person name="Jourda C."/>
            <person name="Belahbib H."/>
            <person name="Rocher C."/>
            <person name="Selva M."/>
            <person name="Borchiellini C."/>
            <person name="Renard E."/>
        </authorList>
    </citation>
    <scope>NUCLEOTIDE SEQUENCE</scope>
    <source>
        <strain evidence="1">SPO-2</strain>
    </source>
</reference>
<evidence type="ECO:0000313" key="2">
    <source>
        <dbReference type="EMBL" id="KAI6647533.1"/>
    </source>
</evidence>